<dbReference type="PANTHER" id="PTHR34236">
    <property type="entry name" value="DIMETHYL SULFOXIDE REDUCTASE TRANSCRIPTIONAL ACTIVATOR"/>
    <property type="match status" value="1"/>
</dbReference>
<dbReference type="InterPro" id="IPR007050">
    <property type="entry name" value="HTH_bacterioopsin"/>
</dbReference>
<keyword evidence="2" id="KW-0804">Transcription</keyword>
<dbReference type="OrthoDB" id="202021at2157"/>
<dbReference type="AlphaFoldDB" id="A0A1I6IG72"/>
<dbReference type="EMBL" id="FOYT01000003">
    <property type="protein sequence ID" value="SFR65654.1"/>
    <property type="molecule type" value="Genomic_DNA"/>
</dbReference>
<accession>A0A1I6IG72</accession>
<evidence type="ECO:0000313" key="6">
    <source>
        <dbReference type="Proteomes" id="UP000198531"/>
    </source>
</evidence>
<dbReference type="STRING" id="553469.SAMN04487947_3168"/>
<dbReference type="Proteomes" id="UP000198531">
    <property type="component" value="Unassembled WGS sequence"/>
</dbReference>
<evidence type="ECO:0000313" key="5">
    <source>
        <dbReference type="EMBL" id="SFR65654.1"/>
    </source>
</evidence>
<feature type="domain" description="HTH bat-type" evidence="3">
    <location>
        <begin position="157"/>
        <end position="208"/>
    </location>
</feature>
<dbReference type="Pfam" id="PF15915">
    <property type="entry name" value="BAT"/>
    <property type="match status" value="1"/>
</dbReference>
<organism evidence="5 6">
    <name type="scientific">Halogeometricum rufum</name>
    <dbReference type="NCBI Taxonomy" id="553469"/>
    <lineage>
        <taxon>Archaea</taxon>
        <taxon>Methanobacteriati</taxon>
        <taxon>Methanobacteriota</taxon>
        <taxon>Stenosarchaea group</taxon>
        <taxon>Halobacteria</taxon>
        <taxon>Halobacteriales</taxon>
        <taxon>Haloferacaceae</taxon>
        <taxon>Halogeometricum</taxon>
    </lineage>
</organism>
<sequence length="226" mass="24838">MAIFGEFRVPPRAFALSETFEVEPEAVVQIDRVVASDMESLTPYFMVSGVSNAAFEAAASSDGSIDSLQQILDGDLGTMYRAIWVESVESLVQAYTNEGTSILKAKGTADGWVLRIRFDDHALIGEFTSHLRDQGFSFDLVRLHEMSYAQTGSQFGLTPKQHEALVTAWQMGFFDLPRETSMAAVAEELDITPQSLSDRLRRAQNTLIGDALRVAMPTSQDSSADD</sequence>
<dbReference type="RefSeq" id="WP_089809399.1">
    <property type="nucleotide sequence ID" value="NZ_FOYT01000003.1"/>
</dbReference>
<evidence type="ECO:0000259" key="3">
    <source>
        <dbReference type="Pfam" id="PF04967"/>
    </source>
</evidence>
<dbReference type="InterPro" id="IPR031803">
    <property type="entry name" value="BAT_GAF/HTH-assoc"/>
</dbReference>
<dbReference type="Pfam" id="PF04967">
    <property type="entry name" value="HTH_10"/>
    <property type="match status" value="1"/>
</dbReference>
<evidence type="ECO:0000256" key="2">
    <source>
        <dbReference type="ARBA" id="ARBA00023163"/>
    </source>
</evidence>
<proteinExistence type="predicted"/>
<keyword evidence="1" id="KW-0805">Transcription regulation</keyword>
<gene>
    <name evidence="5" type="ORF">SAMN04487947_3168</name>
</gene>
<dbReference type="PANTHER" id="PTHR34236:SF1">
    <property type="entry name" value="DIMETHYL SULFOXIDE REDUCTASE TRANSCRIPTIONAL ACTIVATOR"/>
    <property type="match status" value="1"/>
</dbReference>
<protein>
    <submittedName>
        <fullName evidence="5">Predicted DNA binding protein, contains HTH domain</fullName>
    </submittedName>
</protein>
<name>A0A1I6IG72_9EURY</name>
<evidence type="ECO:0000256" key="1">
    <source>
        <dbReference type="ARBA" id="ARBA00023015"/>
    </source>
</evidence>
<evidence type="ECO:0000259" key="4">
    <source>
        <dbReference type="Pfam" id="PF15915"/>
    </source>
</evidence>
<reference evidence="6" key="1">
    <citation type="submission" date="2016-10" db="EMBL/GenBank/DDBJ databases">
        <authorList>
            <person name="Varghese N."/>
            <person name="Submissions S."/>
        </authorList>
    </citation>
    <scope>NUCLEOTIDE SEQUENCE [LARGE SCALE GENOMIC DNA]</scope>
    <source>
        <strain evidence="6">CGMCC 1.7736</strain>
    </source>
</reference>
<keyword evidence="6" id="KW-1185">Reference proteome</keyword>
<feature type="domain" description="Bacterioopsin transcriptional activator GAF and HTH associated" evidence="4">
    <location>
        <begin position="6"/>
        <end position="146"/>
    </location>
</feature>